<organism evidence="2 4">
    <name type="scientific">Pyrodictium delaneyi</name>
    <dbReference type="NCBI Taxonomy" id="1273541"/>
    <lineage>
        <taxon>Archaea</taxon>
        <taxon>Thermoproteota</taxon>
        <taxon>Thermoprotei</taxon>
        <taxon>Desulfurococcales</taxon>
        <taxon>Pyrodictiaceae</taxon>
        <taxon>Pyrodictium</taxon>
    </lineage>
</organism>
<evidence type="ECO:0000313" key="5">
    <source>
        <dbReference type="Proteomes" id="UP000196694"/>
    </source>
</evidence>
<accession>A0A0P0N6G0</accession>
<dbReference type="RefSeq" id="WP_055410198.1">
    <property type="nucleotide sequence ID" value="NZ_CP013011.1"/>
</dbReference>
<protein>
    <submittedName>
        <fullName evidence="2">Uncharacterized protein</fullName>
    </submittedName>
</protein>
<dbReference type="AlphaFoldDB" id="A0A0P0N6G0"/>
<feature type="transmembrane region" description="Helical" evidence="1">
    <location>
        <begin position="40"/>
        <end position="61"/>
    </location>
</feature>
<evidence type="ECO:0000256" key="1">
    <source>
        <dbReference type="SAM" id="Phobius"/>
    </source>
</evidence>
<keyword evidence="1" id="KW-0812">Transmembrane</keyword>
<dbReference type="EMBL" id="CP013011">
    <property type="protein sequence ID" value="ALL01895.1"/>
    <property type="molecule type" value="Genomic_DNA"/>
</dbReference>
<keyword evidence="5" id="KW-1185">Reference proteome</keyword>
<gene>
    <name evidence="3" type="ORF">Pdsh_04145</name>
    <name evidence="2" type="ORF">Pyrde_1852</name>
</gene>
<reference evidence="2 4" key="1">
    <citation type="submission" date="2015-10" db="EMBL/GenBank/DDBJ databases">
        <title>Complete genome sequence of hyperthermophilic archaeon Pyrodictium delaneyi Su06.</title>
        <authorList>
            <person name="Jung J.-H."/>
            <person name="Lin J."/>
            <person name="Holden J.F."/>
            <person name="Park C.-S."/>
        </authorList>
    </citation>
    <scope>NUCLEOTIDE SEQUENCE [LARGE SCALE GENOMIC DNA]</scope>
    <source>
        <strain evidence="2 4">Su06</strain>
    </source>
</reference>
<dbReference type="Proteomes" id="UP000058613">
    <property type="component" value="Chromosome"/>
</dbReference>
<evidence type="ECO:0000313" key="3">
    <source>
        <dbReference type="EMBL" id="OWJ54904.1"/>
    </source>
</evidence>
<name>A0A0P0N6G0_9CREN</name>
<evidence type="ECO:0000313" key="2">
    <source>
        <dbReference type="EMBL" id="ALL01895.1"/>
    </source>
</evidence>
<dbReference type="Proteomes" id="UP000196694">
    <property type="component" value="Unassembled WGS sequence"/>
</dbReference>
<reference evidence="3 5" key="2">
    <citation type="submission" date="2017-05" db="EMBL/GenBank/DDBJ databases">
        <title>The draft genome of the hyperthermophilic archaeon 'Pyrodictium delaneyi strain Hulk', an iron and nitrate reducer, reveals the capacity for sulfate reduction.</title>
        <authorList>
            <person name="Demey L.M."/>
            <person name="Miller C."/>
            <person name="Manzella M."/>
            <person name="Reguera G."/>
            <person name="Kashefi K."/>
        </authorList>
    </citation>
    <scope>NUCLEOTIDE SEQUENCE [LARGE SCALE GENOMIC DNA]</scope>
    <source>
        <strain evidence="3 5">Hulk</strain>
    </source>
</reference>
<proteinExistence type="predicted"/>
<keyword evidence="1" id="KW-1133">Transmembrane helix</keyword>
<dbReference type="EMBL" id="NCQP01000002">
    <property type="protein sequence ID" value="OWJ54904.1"/>
    <property type="molecule type" value="Genomic_DNA"/>
</dbReference>
<evidence type="ECO:0000313" key="4">
    <source>
        <dbReference type="Proteomes" id="UP000058613"/>
    </source>
</evidence>
<sequence length="64" mass="6752">MSIPLISGLLAALALVLYGSLKLLKRCSREADDLLRGFETFAGVILLLLSVMLVVALHAAATAK</sequence>
<dbReference type="GeneID" id="26100192"/>
<dbReference type="KEGG" id="pdl:Pyrde_1852"/>
<keyword evidence="1" id="KW-0472">Membrane</keyword>